<dbReference type="SUPFAM" id="SSF52518">
    <property type="entry name" value="Thiamin diphosphate-binding fold (THDP-binding)"/>
    <property type="match status" value="1"/>
</dbReference>
<dbReference type="PATRIC" id="fig|1562970.3.peg.1717"/>
<dbReference type="STRING" id="1562970.ING2E5B_1730"/>
<dbReference type="CDD" id="cd02000">
    <property type="entry name" value="TPP_E1_PDC_ADC_BCADC"/>
    <property type="match status" value="1"/>
</dbReference>
<evidence type="ECO:0000256" key="1">
    <source>
        <dbReference type="ARBA" id="ARBA00001964"/>
    </source>
</evidence>
<dbReference type="EMBL" id="LN515532">
    <property type="protein sequence ID" value="CEA16476.1"/>
    <property type="molecule type" value="Genomic_DNA"/>
</dbReference>
<dbReference type="Pfam" id="PF00676">
    <property type="entry name" value="E1_dh"/>
    <property type="match status" value="1"/>
</dbReference>
<feature type="domain" description="Dehydrogenase E1 component" evidence="4">
    <location>
        <begin position="24"/>
        <end position="321"/>
    </location>
</feature>
<dbReference type="EC" id="1.1.1.-" evidence="5"/>
<dbReference type="AlphaFoldDB" id="A0A098C230"/>
<gene>
    <name evidence="5" type="primary">acoA</name>
    <name evidence="5" type="ORF">ING2E5B_1730</name>
</gene>
<keyword evidence="3" id="KW-0786">Thiamine pyrophosphate</keyword>
<dbReference type="InterPro" id="IPR029061">
    <property type="entry name" value="THDP-binding"/>
</dbReference>
<proteinExistence type="predicted"/>
<evidence type="ECO:0000256" key="3">
    <source>
        <dbReference type="ARBA" id="ARBA00023052"/>
    </source>
</evidence>
<dbReference type="PANTHER" id="PTHR11516:SF60">
    <property type="entry name" value="PYRUVATE DEHYDROGENASE E1 COMPONENT SUBUNIT ALPHA"/>
    <property type="match status" value="1"/>
</dbReference>
<dbReference type="Proteomes" id="UP000032417">
    <property type="component" value="Chromosome 1"/>
</dbReference>
<name>A0A098C230_9BACT</name>
<reference evidence="5 6" key="1">
    <citation type="submission" date="2014-08" db="EMBL/GenBank/DDBJ databases">
        <authorList>
            <person name="Wibberg D."/>
        </authorList>
    </citation>
    <scope>NUCLEOTIDE SEQUENCE [LARGE SCALE GENOMIC DNA]</scope>
    <source>
        <strain evidence="6">ING2-E5B</strain>
    </source>
</reference>
<dbReference type="InterPro" id="IPR001017">
    <property type="entry name" value="DH_E1"/>
</dbReference>
<sequence>MAKTSAKVKTELSKDKLLEMHRMMLDIRNFDNKVNRLVKRGVVPGMTHFSVGEEAANVGAVAAINIGSDLITSNHRGHGQSIALGIDLNEMMAEIMGKATGTCKGKGGSMHIADLDGGNLGANGIVGGGMGMAIGAALTQKMKKTGNIVVCFFGDGACNEGTFHETLNMASIWKLPVIFYSINNMYGISTPISDVINIDYNYRRAASYGIPGHFIEDGNDLLAVYNKFEEIVKYVREGNGPVLVESITYRYLGHSTSDPGKYRTKEEVDEWKKKDPITRFEKYMLDNNLATKKEIEAVEKASEDAVEESVKFALSSPEPTLESAFEDIYAP</sequence>
<accession>A0A098C230</accession>
<keyword evidence="2 5" id="KW-0560">Oxidoreductase</keyword>
<evidence type="ECO:0000256" key="2">
    <source>
        <dbReference type="ARBA" id="ARBA00023002"/>
    </source>
</evidence>
<evidence type="ECO:0000313" key="6">
    <source>
        <dbReference type="Proteomes" id="UP000032417"/>
    </source>
</evidence>
<protein>
    <submittedName>
        <fullName evidence="5">TPP-dependent acetoin dehydrogenase complex, E1 component, alpha subunit</fullName>
        <ecNumber evidence="5">1.1.1.-</ecNumber>
    </submittedName>
</protein>
<evidence type="ECO:0000259" key="4">
    <source>
        <dbReference type="Pfam" id="PF00676"/>
    </source>
</evidence>
<dbReference type="PANTHER" id="PTHR11516">
    <property type="entry name" value="PYRUVATE DEHYDROGENASE E1 COMPONENT, ALPHA SUBUNIT BACTERIAL AND ORGANELLAR"/>
    <property type="match status" value="1"/>
</dbReference>
<dbReference type="OrthoDB" id="9769337at2"/>
<dbReference type="GO" id="GO:0006086">
    <property type="term" value="P:pyruvate decarboxylation to acetyl-CoA"/>
    <property type="evidence" value="ECO:0007669"/>
    <property type="project" value="TreeGrafter"/>
</dbReference>
<evidence type="ECO:0000313" key="5">
    <source>
        <dbReference type="EMBL" id="CEA16476.1"/>
    </source>
</evidence>
<dbReference type="GO" id="GO:0004739">
    <property type="term" value="F:pyruvate dehydrogenase (acetyl-transferring) activity"/>
    <property type="evidence" value="ECO:0007669"/>
    <property type="project" value="TreeGrafter"/>
</dbReference>
<comment type="cofactor">
    <cofactor evidence="1">
        <name>thiamine diphosphate</name>
        <dbReference type="ChEBI" id="CHEBI:58937"/>
    </cofactor>
</comment>
<dbReference type="Gene3D" id="3.40.50.970">
    <property type="match status" value="1"/>
</dbReference>
<keyword evidence="6" id="KW-1185">Reference proteome</keyword>
<dbReference type="InterPro" id="IPR050642">
    <property type="entry name" value="PDH_E1_Alpha_Subunit"/>
</dbReference>
<dbReference type="KEGG" id="pbt:ING2E5B_1730"/>
<organism evidence="5 6">
    <name type="scientific">Fermentimonas caenicola</name>
    <dbReference type="NCBI Taxonomy" id="1562970"/>
    <lineage>
        <taxon>Bacteria</taxon>
        <taxon>Pseudomonadati</taxon>
        <taxon>Bacteroidota</taxon>
        <taxon>Bacteroidia</taxon>
        <taxon>Bacteroidales</taxon>
        <taxon>Dysgonomonadaceae</taxon>
        <taxon>Fermentimonas</taxon>
    </lineage>
</organism>
<dbReference type="HOGENOM" id="CLU_029393_5_0_10"/>